<sequence>MVDAEVDASVGGGYPATPKRRVGRPTTSARDAARQFEEKELAVKRVTRQATRAVANDNGNGQTIVVRTAATSGGDGKAMLQRVLELLDASRTEMKEMRQIITEQFETIKKQQNLIEELQQQRKRHETRGS</sequence>
<evidence type="ECO:0000256" key="2">
    <source>
        <dbReference type="SAM" id="MobiDB-lite"/>
    </source>
</evidence>
<evidence type="ECO:0000256" key="1">
    <source>
        <dbReference type="SAM" id="Coils"/>
    </source>
</evidence>
<feature type="coiled-coil region" evidence="1">
    <location>
        <begin position="101"/>
        <end position="128"/>
    </location>
</feature>
<keyword evidence="4" id="KW-1185">Reference proteome</keyword>
<reference evidence="3 4" key="1">
    <citation type="journal article" date="2024" name="Microbiol. Resour. Announc.">
        <title>Genome annotations for the ascomycete fungi Trichoderma harzianum, Trichoderma aggressivum, and Purpureocillium lilacinum.</title>
        <authorList>
            <person name="Beijen E.P.W."/>
            <person name="Ohm R.A."/>
        </authorList>
    </citation>
    <scope>NUCLEOTIDE SEQUENCE [LARGE SCALE GENOMIC DNA]</scope>
    <source>
        <strain evidence="3 4">CBS 150709</strain>
    </source>
</reference>
<comment type="caution">
    <text evidence="3">The sequence shown here is derived from an EMBL/GenBank/DDBJ whole genome shotgun (WGS) entry which is preliminary data.</text>
</comment>
<keyword evidence="1" id="KW-0175">Coiled coil</keyword>
<dbReference type="EMBL" id="JAWRVI010000315">
    <property type="protein sequence ID" value="KAK4068335.1"/>
    <property type="molecule type" value="Genomic_DNA"/>
</dbReference>
<evidence type="ECO:0000313" key="4">
    <source>
        <dbReference type="Proteomes" id="UP001287286"/>
    </source>
</evidence>
<gene>
    <name evidence="3" type="ORF">Purlil1_13822</name>
</gene>
<protein>
    <submittedName>
        <fullName evidence="3">Uncharacterized protein</fullName>
    </submittedName>
</protein>
<name>A0ABR0BD17_PURLI</name>
<accession>A0ABR0BD17</accession>
<organism evidence="3 4">
    <name type="scientific">Purpureocillium lilacinum</name>
    <name type="common">Paecilomyces lilacinus</name>
    <dbReference type="NCBI Taxonomy" id="33203"/>
    <lineage>
        <taxon>Eukaryota</taxon>
        <taxon>Fungi</taxon>
        <taxon>Dikarya</taxon>
        <taxon>Ascomycota</taxon>
        <taxon>Pezizomycotina</taxon>
        <taxon>Sordariomycetes</taxon>
        <taxon>Hypocreomycetidae</taxon>
        <taxon>Hypocreales</taxon>
        <taxon>Ophiocordycipitaceae</taxon>
        <taxon>Purpureocillium</taxon>
    </lineage>
</organism>
<dbReference type="Proteomes" id="UP001287286">
    <property type="component" value="Unassembled WGS sequence"/>
</dbReference>
<feature type="region of interest" description="Disordered" evidence="2">
    <location>
        <begin position="1"/>
        <end position="36"/>
    </location>
</feature>
<proteinExistence type="predicted"/>
<evidence type="ECO:0000313" key="3">
    <source>
        <dbReference type="EMBL" id="KAK4068335.1"/>
    </source>
</evidence>